<accession>Q21JC5</accession>
<evidence type="ECO:0000256" key="1">
    <source>
        <dbReference type="ARBA" id="ARBA00022617"/>
    </source>
</evidence>
<dbReference type="OrthoDB" id="9765171at2"/>
<keyword evidence="3 4" id="KW-0408">Iron</keyword>
<dbReference type="GeneID" id="98613620"/>
<evidence type="ECO:0000313" key="7">
    <source>
        <dbReference type="EMBL" id="ABD81204.1"/>
    </source>
</evidence>
<dbReference type="GO" id="GO:0046872">
    <property type="term" value="F:metal ion binding"/>
    <property type="evidence" value="ECO:0007669"/>
    <property type="project" value="UniProtKB-KW"/>
</dbReference>
<feature type="transmembrane region" description="Helical" evidence="5">
    <location>
        <begin position="12"/>
        <end position="33"/>
    </location>
</feature>
<evidence type="ECO:0000256" key="2">
    <source>
        <dbReference type="ARBA" id="ARBA00022723"/>
    </source>
</evidence>
<organism evidence="7 8">
    <name type="scientific">Saccharophagus degradans (strain 2-40 / ATCC 43961 / DSM 17024)</name>
    <dbReference type="NCBI Taxonomy" id="203122"/>
    <lineage>
        <taxon>Bacteria</taxon>
        <taxon>Pseudomonadati</taxon>
        <taxon>Pseudomonadota</taxon>
        <taxon>Gammaproteobacteria</taxon>
        <taxon>Cellvibrionales</taxon>
        <taxon>Cellvibrionaceae</taxon>
        <taxon>Saccharophagus</taxon>
    </lineage>
</organism>
<dbReference type="KEGG" id="sde:Sde_1944"/>
<gene>
    <name evidence="7" type="ordered locus">Sde_1944</name>
</gene>
<protein>
    <submittedName>
        <fullName evidence="7">Putative cytochrome c heme-binding site</fullName>
    </submittedName>
</protein>
<keyword evidence="5" id="KW-0812">Transmembrane</keyword>
<dbReference type="STRING" id="203122.Sde_1944"/>
<dbReference type="PROSITE" id="PS51007">
    <property type="entry name" value="CYTC"/>
    <property type="match status" value="1"/>
</dbReference>
<dbReference type="InterPro" id="IPR036909">
    <property type="entry name" value="Cyt_c-like_dom_sf"/>
</dbReference>
<keyword evidence="2 4" id="KW-0479">Metal-binding</keyword>
<dbReference type="SUPFAM" id="SSF46626">
    <property type="entry name" value="Cytochrome c"/>
    <property type="match status" value="1"/>
</dbReference>
<dbReference type="InterPro" id="IPR009056">
    <property type="entry name" value="Cyt_c-like_dom"/>
</dbReference>
<name>Q21JC5_SACD2</name>
<feature type="domain" description="Cytochrome c" evidence="6">
    <location>
        <begin position="72"/>
        <end position="169"/>
    </location>
</feature>
<dbReference type="HOGENOM" id="CLU_089635_1_0_6"/>
<evidence type="ECO:0000313" key="8">
    <source>
        <dbReference type="Proteomes" id="UP000001947"/>
    </source>
</evidence>
<keyword evidence="5" id="KW-0472">Membrane</keyword>
<dbReference type="EMBL" id="CP000282">
    <property type="protein sequence ID" value="ABD81204.1"/>
    <property type="molecule type" value="Genomic_DNA"/>
</dbReference>
<dbReference type="Pfam" id="PF13442">
    <property type="entry name" value="Cytochrome_CBB3"/>
    <property type="match status" value="1"/>
</dbReference>
<dbReference type="GO" id="GO:0009055">
    <property type="term" value="F:electron transfer activity"/>
    <property type="evidence" value="ECO:0007669"/>
    <property type="project" value="InterPro"/>
</dbReference>
<reference evidence="7 8" key="1">
    <citation type="journal article" date="2008" name="PLoS Genet.">
        <title>Complete genome sequence of the complex carbohydrate-degrading marine bacterium, Saccharophagus degradans strain 2-40 T.</title>
        <authorList>
            <person name="Weiner R.M."/>
            <person name="Taylor L.E.II."/>
            <person name="Henrissat B."/>
            <person name="Hauser L."/>
            <person name="Land M."/>
            <person name="Coutinho P.M."/>
            <person name="Rancurel C."/>
            <person name="Saunders E.H."/>
            <person name="Longmire A.G."/>
            <person name="Zhang H."/>
            <person name="Bayer E.A."/>
            <person name="Gilbert H.J."/>
            <person name="Larimer F."/>
            <person name="Zhulin I.B."/>
            <person name="Ekborg N.A."/>
            <person name="Lamed R."/>
            <person name="Richardson P.M."/>
            <person name="Borovok I."/>
            <person name="Hutcheson S."/>
        </authorList>
    </citation>
    <scope>NUCLEOTIDE SEQUENCE [LARGE SCALE GENOMIC DNA]</scope>
    <source>
        <strain evidence="8">2-40 / ATCC 43961 / DSM 17024</strain>
    </source>
</reference>
<evidence type="ECO:0000259" key="6">
    <source>
        <dbReference type="PROSITE" id="PS51007"/>
    </source>
</evidence>
<dbReference type="Proteomes" id="UP000001947">
    <property type="component" value="Chromosome"/>
</dbReference>
<dbReference type="eggNOG" id="COG2010">
    <property type="taxonomic scope" value="Bacteria"/>
</dbReference>
<evidence type="ECO:0000256" key="3">
    <source>
        <dbReference type="ARBA" id="ARBA00023004"/>
    </source>
</evidence>
<keyword evidence="1 4" id="KW-0349">Heme</keyword>
<dbReference type="GO" id="GO:0020037">
    <property type="term" value="F:heme binding"/>
    <property type="evidence" value="ECO:0007669"/>
    <property type="project" value="InterPro"/>
</dbReference>
<dbReference type="AlphaFoldDB" id="Q21JC5"/>
<sequence>MLSISAFFKSFLLIVITALLAGGLFIYSGLYPIGADTQHSPITYWLLETLREKSIARDAKDVEIPTDLEFSDRLLAGGADYNDMCTGCHLKPGKIESDFTIGLYPSPPNLSISADGHKHSHDDSSGDDAIKRQFWIIKHGIKASGMPAWGPTHSDERIWNMVAFLQKLPSLSKAQYQILTARDDADDTHKH</sequence>
<dbReference type="Gene3D" id="1.10.760.10">
    <property type="entry name" value="Cytochrome c-like domain"/>
    <property type="match status" value="1"/>
</dbReference>
<dbReference type="RefSeq" id="WP_011468422.1">
    <property type="nucleotide sequence ID" value="NC_007912.1"/>
</dbReference>
<evidence type="ECO:0000256" key="4">
    <source>
        <dbReference type="PROSITE-ProRule" id="PRU00433"/>
    </source>
</evidence>
<keyword evidence="5" id="KW-1133">Transmembrane helix</keyword>
<proteinExistence type="predicted"/>
<evidence type="ECO:0000256" key="5">
    <source>
        <dbReference type="SAM" id="Phobius"/>
    </source>
</evidence>
<keyword evidence="8" id="KW-1185">Reference proteome</keyword>